<sequence>MTVLPCLRIDSCEAQIALFQNRWFSDHECRIPQVGVTVTTGGMTYDMKMLKAMRSWHTTMTHYEGIENAIKWIKNHDDVVFTIPADILRFPHFDPHSIKAQHVWKEMEDTATVMNLIGETSVENATESRKRLIFVAVINVDLNHWCAVAVDYKEYTVNIYDPQQTGGRYEALRTFLSSELIPLLPRPRSPKRLRFKQMETTPQLDNYNCGVFVLLFFGRLLSGLEPTALEGSIRPAMQFSWYRILSHILTSM</sequence>
<keyword evidence="2" id="KW-0645">Protease</keyword>
<dbReference type="OrthoDB" id="89605at2759"/>
<evidence type="ECO:0000313" key="5">
    <source>
        <dbReference type="EMBL" id="OWY91700.1"/>
    </source>
</evidence>
<evidence type="ECO:0000256" key="3">
    <source>
        <dbReference type="ARBA" id="ARBA00022801"/>
    </source>
</evidence>
<keyword evidence="6" id="KW-1185">Reference proteome</keyword>
<organism evidence="5 6">
    <name type="scientific">Phytophthora megakarya</name>
    <dbReference type="NCBI Taxonomy" id="4795"/>
    <lineage>
        <taxon>Eukaryota</taxon>
        <taxon>Sar</taxon>
        <taxon>Stramenopiles</taxon>
        <taxon>Oomycota</taxon>
        <taxon>Peronosporomycetes</taxon>
        <taxon>Peronosporales</taxon>
        <taxon>Peronosporaceae</taxon>
        <taxon>Phytophthora</taxon>
    </lineage>
</organism>
<dbReference type="InterPro" id="IPR038765">
    <property type="entry name" value="Papain-like_cys_pep_sf"/>
</dbReference>
<proteinExistence type="inferred from homology"/>
<evidence type="ECO:0000256" key="2">
    <source>
        <dbReference type="ARBA" id="ARBA00022670"/>
    </source>
</evidence>
<accession>A0A225UFI7</accession>
<feature type="domain" description="Ubiquitin-like protease family profile" evidence="4">
    <location>
        <begin position="1"/>
        <end position="220"/>
    </location>
</feature>
<evidence type="ECO:0000256" key="1">
    <source>
        <dbReference type="ARBA" id="ARBA00005234"/>
    </source>
</evidence>
<keyword evidence="3" id="KW-0378">Hydrolase</keyword>
<gene>
    <name evidence="5" type="ORF">PHMEG_00039617</name>
</gene>
<dbReference type="SUPFAM" id="SSF54001">
    <property type="entry name" value="Cysteine proteinases"/>
    <property type="match status" value="1"/>
</dbReference>
<name>A0A225UFI7_9STRA</name>
<reference evidence="6" key="1">
    <citation type="submission" date="2017-03" db="EMBL/GenBank/DDBJ databases">
        <title>Phytopthora megakarya and P. palmivora, two closely related causual agents of cacao black pod achieved similar genome size and gene model numbers by different mechanisms.</title>
        <authorList>
            <person name="Ali S."/>
            <person name="Shao J."/>
            <person name="Larry D.J."/>
            <person name="Kronmiller B."/>
            <person name="Shen D."/>
            <person name="Strem M.D."/>
            <person name="Melnick R.L."/>
            <person name="Guiltinan M.J."/>
            <person name="Tyler B.M."/>
            <person name="Meinhardt L.W."/>
            <person name="Bailey B.A."/>
        </authorList>
    </citation>
    <scope>NUCLEOTIDE SEQUENCE [LARGE SCALE GENOMIC DNA]</scope>
    <source>
        <strain evidence="6">zdho120</strain>
    </source>
</reference>
<evidence type="ECO:0000259" key="4">
    <source>
        <dbReference type="PROSITE" id="PS50600"/>
    </source>
</evidence>
<dbReference type="InterPro" id="IPR003653">
    <property type="entry name" value="Peptidase_C48_C"/>
</dbReference>
<dbReference type="Gene3D" id="3.40.395.10">
    <property type="entry name" value="Adenoviral Proteinase, Chain A"/>
    <property type="match status" value="1"/>
</dbReference>
<comment type="similarity">
    <text evidence="1">Belongs to the peptidase C48 family.</text>
</comment>
<dbReference type="GO" id="GO:0006508">
    <property type="term" value="P:proteolysis"/>
    <property type="evidence" value="ECO:0007669"/>
    <property type="project" value="UniProtKB-KW"/>
</dbReference>
<dbReference type="Proteomes" id="UP000198211">
    <property type="component" value="Unassembled WGS sequence"/>
</dbReference>
<dbReference type="EMBL" id="NBNE01019670">
    <property type="protein sequence ID" value="OWY91700.1"/>
    <property type="molecule type" value="Genomic_DNA"/>
</dbReference>
<evidence type="ECO:0000313" key="6">
    <source>
        <dbReference type="Proteomes" id="UP000198211"/>
    </source>
</evidence>
<dbReference type="PROSITE" id="PS50600">
    <property type="entry name" value="ULP_PROTEASE"/>
    <property type="match status" value="1"/>
</dbReference>
<protein>
    <recommendedName>
        <fullName evidence="4">Ubiquitin-like protease family profile domain-containing protein</fullName>
    </recommendedName>
</protein>
<dbReference type="Pfam" id="PF02902">
    <property type="entry name" value="Peptidase_C48"/>
    <property type="match status" value="1"/>
</dbReference>
<dbReference type="GO" id="GO:0008234">
    <property type="term" value="F:cysteine-type peptidase activity"/>
    <property type="evidence" value="ECO:0007669"/>
    <property type="project" value="InterPro"/>
</dbReference>
<dbReference type="AlphaFoldDB" id="A0A225UFI7"/>
<comment type="caution">
    <text evidence="5">The sequence shown here is derived from an EMBL/GenBank/DDBJ whole genome shotgun (WGS) entry which is preliminary data.</text>
</comment>